<reference evidence="2" key="1">
    <citation type="journal article" date="2019" name="Int. J. Syst. Evol. Microbiol.">
        <title>The Global Catalogue of Microorganisms (GCM) 10K type strain sequencing project: providing services to taxonomists for standard genome sequencing and annotation.</title>
        <authorList>
            <consortium name="The Broad Institute Genomics Platform"/>
            <consortium name="The Broad Institute Genome Sequencing Center for Infectious Disease"/>
            <person name="Wu L."/>
            <person name="Ma J."/>
        </authorList>
    </citation>
    <scope>NUCLEOTIDE SEQUENCE [LARGE SCALE GENOMIC DNA]</scope>
    <source>
        <strain evidence="2">CGMCC 1.10106</strain>
    </source>
</reference>
<organism evidence="1 2">
    <name type="scientific">Sphingomonas psychrolutea</name>
    <dbReference type="NCBI Taxonomy" id="1259676"/>
    <lineage>
        <taxon>Bacteria</taxon>
        <taxon>Pseudomonadati</taxon>
        <taxon>Pseudomonadota</taxon>
        <taxon>Alphaproteobacteria</taxon>
        <taxon>Sphingomonadales</taxon>
        <taxon>Sphingomonadaceae</taxon>
        <taxon>Sphingomonas</taxon>
    </lineage>
</organism>
<dbReference type="EMBL" id="BMDW01000028">
    <property type="protein sequence ID" value="GGA60242.1"/>
    <property type="molecule type" value="Genomic_DNA"/>
</dbReference>
<evidence type="ECO:0000313" key="2">
    <source>
        <dbReference type="Proteomes" id="UP000618591"/>
    </source>
</evidence>
<dbReference type="Proteomes" id="UP000618591">
    <property type="component" value="Unassembled WGS sequence"/>
</dbReference>
<keyword evidence="2" id="KW-1185">Reference proteome</keyword>
<evidence type="ECO:0000313" key="1">
    <source>
        <dbReference type="EMBL" id="GGA60242.1"/>
    </source>
</evidence>
<comment type="caution">
    <text evidence="1">The sequence shown here is derived from an EMBL/GenBank/DDBJ whole genome shotgun (WGS) entry which is preliminary data.</text>
</comment>
<protein>
    <recommendedName>
        <fullName evidence="3">Secreted protein</fullName>
    </recommendedName>
</protein>
<accession>A0ABQ1H637</accession>
<evidence type="ECO:0008006" key="3">
    <source>
        <dbReference type="Google" id="ProtNLM"/>
    </source>
</evidence>
<gene>
    <name evidence="1" type="ORF">GCM10011395_33260</name>
</gene>
<proteinExistence type="predicted"/>
<sequence length="179" mass="19377">MQPAAVVVGLGVGVVAVGVVPDPLVVPPPLHDARSVASATNVVGIRDLVITHLPCRKLARVQRIASDKNQRAERDKRENFRGFRHMADHTIGASVTTLESKATLRTNDAMLETAMRLKDSKRSMIAIPLRSGGSDHPSADAKRICIGRAKFLQYRKPAVFRRSSDGNPVTCGEIHQLSG</sequence>
<name>A0ABQ1H637_9SPHN</name>